<evidence type="ECO:0000256" key="4">
    <source>
        <dbReference type="RuleBase" id="RU003910"/>
    </source>
</evidence>
<evidence type="ECO:0000256" key="3">
    <source>
        <dbReference type="ARBA" id="ARBA00023274"/>
    </source>
</evidence>
<reference evidence="6" key="1">
    <citation type="submission" date="2017-09" db="EMBL/GenBank/DDBJ databases">
        <title>Depth-based differentiation of microbial function through sediment-hosted aquifers and enrichment of novel symbionts in the deep terrestrial subsurface.</title>
        <authorList>
            <person name="Probst A.J."/>
            <person name="Ladd B."/>
            <person name="Jarett J.K."/>
            <person name="Geller-Mcgrath D.E."/>
            <person name="Sieber C.M.K."/>
            <person name="Emerson J.B."/>
            <person name="Anantharaman K."/>
            <person name="Thomas B.C."/>
            <person name="Malmstrom R."/>
            <person name="Stieglmeier M."/>
            <person name="Klingl A."/>
            <person name="Woyke T."/>
            <person name="Ryan C.M."/>
            <person name="Banfield J.F."/>
        </authorList>
    </citation>
    <scope>NUCLEOTIDE SEQUENCE [LARGE SCALE GENOMIC DNA]</scope>
</reference>
<dbReference type="Pfam" id="PF01084">
    <property type="entry name" value="Ribosomal_S18"/>
    <property type="match status" value="1"/>
</dbReference>
<dbReference type="PRINTS" id="PR00974">
    <property type="entry name" value="RIBOSOMALS18"/>
</dbReference>
<dbReference type="PANTHER" id="PTHR13479">
    <property type="entry name" value="30S RIBOSOMAL PROTEIN S18"/>
    <property type="match status" value="1"/>
</dbReference>
<dbReference type="NCBIfam" id="TIGR00165">
    <property type="entry name" value="S18"/>
    <property type="match status" value="1"/>
</dbReference>
<sequence>MHCYFCRHNTKEIDFSETETLKPFISLLGKIKARKKTGLCSHHQKQVARAVKRARELALLSYTKR</sequence>
<dbReference type="GO" id="GO:0006412">
    <property type="term" value="P:translation"/>
    <property type="evidence" value="ECO:0007669"/>
    <property type="project" value="InterPro"/>
</dbReference>
<accession>A0A2H0UVW0</accession>
<dbReference type="SUPFAM" id="SSF46911">
    <property type="entry name" value="Ribosomal protein S18"/>
    <property type="match status" value="1"/>
</dbReference>
<dbReference type="GO" id="GO:0003735">
    <property type="term" value="F:structural constituent of ribosome"/>
    <property type="evidence" value="ECO:0007669"/>
    <property type="project" value="InterPro"/>
</dbReference>
<evidence type="ECO:0000256" key="1">
    <source>
        <dbReference type="ARBA" id="ARBA00005589"/>
    </source>
</evidence>
<dbReference type="Proteomes" id="UP000230882">
    <property type="component" value="Unassembled WGS sequence"/>
</dbReference>
<evidence type="ECO:0000313" key="5">
    <source>
        <dbReference type="EMBL" id="PIR90947.1"/>
    </source>
</evidence>
<name>A0A2H0UVW0_9BACT</name>
<proteinExistence type="inferred from homology"/>
<organism evidence="5 6">
    <name type="scientific">bacterium (Candidatus Gribaldobacteria) CG10_big_fil_rev_8_21_14_0_10_37_46</name>
    <dbReference type="NCBI Taxonomy" id="2014276"/>
    <lineage>
        <taxon>Bacteria</taxon>
        <taxon>Candidatus Gribaldobacteria</taxon>
    </lineage>
</organism>
<comment type="similarity">
    <text evidence="1 4">Belongs to the bacterial ribosomal protein bS18 family.</text>
</comment>
<protein>
    <submittedName>
        <fullName evidence="5">30S ribosomal protein S18</fullName>
    </submittedName>
</protein>
<keyword evidence="2 4" id="KW-0689">Ribosomal protein</keyword>
<dbReference type="InterPro" id="IPR036870">
    <property type="entry name" value="Ribosomal_bS18_sf"/>
</dbReference>
<dbReference type="AlphaFoldDB" id="A0A2H0UVW0"/>
<evidence type="ECO:0000313" key="6">
    <source>
        <dbReference type="Proteomes" id="UP000230882"/>
    </source>
</evidence>
<comment type="caution">
    <text evidence="5">The sequence shown here is derived from an EMBL/GenBank/DDBJ whole genome shotgun (WGS) entry which is preliminary data.</text>
</comment>
<dbReference type="EMBL" id="PFAU01000038">
    <property type="protein sequence ID" value="PIR90947.1"/>
    <property type="molecule type" value="Genomic_DNA"/>
</dbReference>
<dbReference type="GO" id="GO:0022627">
    <property type="term" value="C:cytosolic small ribosomal subunit"/>
    <property type="evidence" value="ECO:0007669"/>
    <property type="project" value="TreeGrafter"/>
</dbReference>
<keyword evidence="3 4" id="KW-0687">Ribonucleoprotein</keyword>
<dbReference type="Gene3D" id="4.10.640.10">
    <property type="entry name" value="Ribosomal protein S18"/>
    <property type="match status" value="1"/>
</dbReference>
<evidence type="ECO:0000256" key="2">
    <source>
        <dbReference type="ARBA" id="ARBA00022980"/>
    </source>
</evidence>
<dbReference type="InterPro" id="IPR001648">
    <property type="entry name" value="Ribosomal_bS18"/>
</dbReference>
<gene>
    <name evidence="5" type="primary">rpsR</name>
    <name evidence="5" type="ORF">COU02_01580</name>
</gene>
<dbReference type="PANTHER" id="PTHR13479:SF40">
    <property type="entry name" value="SMALL RIBOSOMAL SUBUNIT PROTEIN BS18M"/>
    <property type="match status" value="1"/>
</dbReference>
<dbReference type="GO" id="GO:0070181">
    <property type="term" value="F:small ribosomal subunit rRNA binding"/>
    <property type="evidence" value="ECO:0007669"/>
    <property type="project" value="TreeGrafter"/>
</dbReference>